<dbReference type="GO" id="GO:0016787">
    <property type="term" value="F:hydrolase activity"/>
    <property type="evidence" value="ECO:0007669"/>
    <property type="project" value="UniProtKB-KW"/>
</dbReference>
<gene>
    <name evidence="1" type="ORF">ACFQ08_06905</name>
</gene>
<protein>
    <submittedName>
        <fullName evidence="1">Alpha/beta fold hydrolase</fullName>
    </submittedName>
</protein>
<accession>A0ABW3DM61</accession>
<feature type="non-terminal residue" evidence="1">
    <location>
        <position position="1"/>
    </location>
</feature>
<name>A0ABW3DM61_9ACTN</name>
<proteinExistence type="predicted"/>
<evidence type="ECO:0000313" key="2">
    <source>
        <dbReference type="Proteomes" id="UP001597024"/>
    </source>
</evidence>
<evidence type="ECO:0000313" key="1">
    <source>
        <dbReference type="EMBL" id="MFD0884279.1"/>
    </source>
</evidence>
<dbReference type="Proteomes" id="UP001597024">
    <property type="component" value="Unassembled WGS sequence"/>
</dbReference>
<sequence length="94" mass="10262">WFRPNRSPARRFDDEELARVTVPVQLIVGGRSRMVRPARVVGRARRLLPVWHAEVVPGVGHAVPLEAPGLVDDRLVAFADRVVAGEGHSPGLDG</sequence>
<keyword evidence="2" id="KW-1185">Reference proteome</keyword>
<comment type="caution">
    <text evidence="1">The sequence shown here is derived from an EMBL/GenBank/DDBJ whole genome shotgun (WGS) entry which is preliminary data.</text>
</comment>
<dbReference type="Gene3D" id="3.40.50.1820">
    <property type="entry name" value="alpha/beta hydrolase"/>
    <property type="match status" value="1"/>
</dbReference>
<keyword evidence="1" id="KW-0378">Hydrolase</keyword>
<dbReference type="EMBL" id="JBHTHX010000141">
    <property type="protein sequence ID" value="MFD0884279.1"/>
    <property type="molecule type" value="Genomic_DNA"/>
</dbReference>
<organism evidence="1 2">
    <name type="scientific">Streptosporangium algeriense</name>
    <dbReference type="NCBI Taxonomy" id="1682748"/>
    <lineage>
        <taxon>Bacteria</taxon>
        <taxon>Bacillati</taxon>
        <taxon>Actinomycetota</taxon>
        <taxon>Actinomycetes</taxon>
        <taxon>Streptosporangiales</taxon>
        <taxon>Streptosporangiaceae</taxon>
        <taxon>Streptosporangium</taxon>
    </lineage>
</organism>
<reference evidence="2" key="1">
    <citation type="journal article" date="2019" name="Int. J. Syst. Evol. Microbiol.">
        <title>The Global Catalogue of Microorganisms (GCM) 10K type strain sequencing project: providing services to taxonomists for standard genome sequencing and annotation.</title>
        <authorList>
            <consortium name="The Broad Institute Genomics Platform"/>
            <consortium name="The Broad Institute Genome Sequencing Center for Infectious Disease"/>
            <person name="Wu L."/>
            <person name="Ma J."/>
        </authorList>
    </citation>
    <scope>NUCLEOTIDE SEQUENCE [LARGE SCALE GENOMIC DNA]</scope>
    <source>
        <strain evidence="2">CCUG 62974</strain>
    </source>
</reference>
<dbReference type="InterPro" id="IPR029058">
    <property type="entry name" value="AB_hydrolase_fold"/>
</dbReference>
<dbReference type="SUPFAM" id="SSF53474">
    <property type="entry name" value="alpha/beta-Hydrolases"/>
    <property type="match status" value="1"/>
</dbReference>